<feature type="region of interest" description="Disordered" evidence="1">
    <location>
        <begin position="1"/>
        <end position="22"/>
    </location>
</feature>
<dbReference type="EMBL" id="CAJOAZ010029955">
    <property type="protein sequence ID" value="CAF4429396.1"/>
    <property type="molecule type" value="Genomic_DNA"/>
</dbReference>
<reference evidence="3" key="1">
    <citation type="submission" date="2021-02" db="EMBL/GenBank/DDBJ databases">
        <authorList>
            <person name="Nowell W R."/>
        </authorList>
    </citation>
    <scope>NUCLEOTIDE SEQUENCE</scope>
</reference>
<dbReference type="InterPro" id="IPR011598">
    <property type="entry name" value="bHLH_dom"/>
</dbReference>
<feature type="domain" description="BHLH" evidence="2">
    <location>
        <begin position="19"/>
        <end position="42"/>
    </location>
</feature>
<dbReference type="AlphaFoldDB" id="A0A820QW74"/>
<sequence length="49" mass="5618">PSDSNSTTSNNNQEQLDATRNSSRISKVWTLRKAVDYIDALQKMLYENN</sequence>
<evidence type="ECO:0000256" key="1">
    <source>
        <dbReference type="SAM" id="MobiDB-lite"/>
    </source>
</evidence>
<dbReference type="GO" id="GO:0046983">
    <property type="term" value="F:protein dimerization activity"/>
    <property type="evidence" value="ECO:0007669"/>
    <property type="project" value="InterPro"/>
</dbReference>
<protein>
    <recommendedName>
        <fullName evidence="2">BHLH domain-containing protein</fullName>
    </recommendedName>
</protein>
<evidence type="ECO:0000259" key="2">
    <source>
        <dbReference type="Pfam" id="PF00010"/>
    </source>
</evidence>
<dbReference type="SUPFAM" id="SSF47459">
    <property type="entry name" value="HLH, helix-loop-helix DNA-binding domain"/>
    <property type="match status" value="1"/>
</dbReference>
<evidence type="ECO:0000313" key="4">
    <source>
        <dbReference type="Proteomes" id="UP000663844"/>
    </source>
</evidence>
<gene>
    <name evidence="3" type="ORF">OXD698_LOCUS53135</name>
</gene>
<dbReference type="Proteomes" id="UP000663844">
    <property type="component" value="Unassembled WGS sequence"/>
</dbReference>
<dbReference type="Gene3D" id="4.10.280.10">
    <property type="entry name" value="Helix-loop-helix DNA-binding domain"/>
    <property type="match status" value="1"/>
</dbReference>
<proteinExistence type="predicted"/>
<organism evidence="3 4">
    <name type="scientific">Adineta steineri</name>
    <dbReference type="NCBI Taxonomy" id="433720"/>
    <lineage>
        <taxon>Eukaryota</taxon>
        <taxon>Metazoa</taxon>
        <taxon>Spiralia</taxon>
        <taxon>Gnathifera</taxon>
        <taxon>Rotifera</taxon>
        <taxon>Eurotatoria</taxon>
        <taxon>Bdelloidea</taxon>
        <taxon>Adinetida</taxon>
        <taxon>Adinetidae</taxon>
        <taxon>Adineta</taxon>
    </lineage>
</organism>
<dbReference type="Pfam" id="PF00010">
    <property type="entry name" value="HLH"/>
    <property type="match status" value="1"/>
</dbReference>
<feature type="compositionally biased region" description="Polar residues" evidence="1">
    <location>
        <begin position="13"/>
        <end position="22"/>
    </location>
</feature>
<comment type="caution">
    <text evidence="3">The sequence shown here is derived from an EMBL/GenBank/DDBJ whole genome shotgun (WGS) entry which is preliminary data.</text>
</comment>
<feature type="compositionally biased region" description="Low complexity" evidence="1">
    <location>
        <begin position="1"/>
        <end position="12"/>
    </location>
</feature>
<dbReference type="InterPro" id="IPR036638">
    <property type="entry name" value="HLH_DNA-bd_sf"/>
</dbReference>
<accession>A0A820QW74</accession>
<evidence type="ECO:0000313" key="3">
    <source>
        <dbReference type="EMBL" id="CAF4429396.1"/>
    </source>
</evidence>
<feature type="non-terminal residue" evidence="3">
    <location>
        <position position="1"/>
    </location>
</feature>
<name>A0A820QW74_9BILA</name>